<dbReference type="EMBL" id="CP003479">
    <property type="protein sequence ID" value="AFI04953.1"/>
    <property type="molecule type" value="Genomic_DNA"/>
</dbReference>
<accession>I0EPT4</accession>
<dbReference type="PANTHER" id="PTHR30614">
    <property type="entry name" value="MEMBRANE COMPONENT OF AMINO ACID ABC TRANSPORTER"/>
    <property type="match status" value="1"/>
</dbReference>
<keyword evidence="6" id="KW-0029">Amino-acid transport</keyword>
<dbReference type="GO" id="GO:0006865">
    <property type="term" value="P:amino acid transport"/>
    <property type="evidence" value="ECO:0007669"/>
    <property type="project" value="UniProtKB-KW"/>
</dbReference>
<dbReference type="InterPro" id="IPR010065">
    <property type="entry name" value="AA_ABC_transptr_permease_3TM"/>
</dbReference>
<gene>
    <name evidence="11" type="ordered locus">HCW_08490</name>
</gene>
<feature type="domain" description="ABC transmembrane type-1" evidence="10">
    <location>
        <begin position="19"/>
        <end position="207"/>
    </location>
</feature>
<name>I0EPT4_HELC0</name>
<keyword evidence="7 9" id="KW-1133">Transmembrane helix</keyword>
<dbReference type="KEGG" id="hce:HCW_08490"/>
<dbReference type="InterPro" id="IPR043429">
    <property type="entry name" value="ArtM/GltK/GlnP/TcyL/YhdX-like"/>
</dbReference>
<evidence type="ECO:0000256" key="6">
    <source>
        <dbReference type="ARBA" id="ARBA00022970"/>
    </source>
</evidence>
<reference evidence="12" key="1">
    <citation type="submission" date="2012-04" db="EMBL/GenBank/DDBJ databases">
        <title>Complete genome sequence of Helicobacter cetorum strain MIT 00-7128.</title>
        <authorList>
            <person name="Kersulyte D."/>
            <person name="Berg D.E."/>
        </authorList>
    </citation>
    <scope>NUCLEOTIDE SEQUENCE [LARGE SCALE GENOMIC DNA]</scope>
    <source>
        <strain evidence="12">MIT 00-7128</strain>
    </source>
</reference>
<dbReference type="Gene3D" id="1.10.3720.10">
    <property type="entry name" value="MetI-like"/>
    <property type="match status" value="1"/>
</dbReference>
<dbReference type="Proteomes" id="UP000005010">
    <property type="component" value="Chromosome"/>
</dbReference>
<dbReference type="RefSeq" id="WP_014661815.1">
    <property type="nucleotide sequence ID" value="NC_017737.1"/>
</dbReference>
<dbReference type="PROSITE" id="PS50928">
    <property type="entry name" value="ABC_TM1"/>
    <property type="match status" value="1"/>
</dbReference>
<comment type="subcellular location">
    <subcellularLocation>
        <location evidence="1">Cell inner membrane</location>
        <topology evidence="1">Multi-pass membrane protein</topology>
    </subcellularLocation>
    <subcellularLocation>
        <location evidence="9">Cell membrane</location>
        <topology evidence="9">Multi-pass membrane protein</topology>
    </subcellularLocation>
</comment>
<dbReference type="GO" id="GO:0022857">
    <property type="term" value="F:transmembrane transporter activity"/>
    <property type="evidence" value="ECO:0007669"/>
    <property type="project" value="InterPro"/>
</dbReference>
<feature type="transmembrane region" description="Helical" evidence="9">
    <location>
        <begin position="61"/>
        <end position="78"/>
    </location>
</feature>
<dbReference type="PANTHER" id="PTHR30614:SF37">
    <property type="entry name" value="AMINO-ACID ABC TRANSPORTER PERMEASE PROTEIN YHDX-RELATED"/>
    <property type="match status" value="1"/>
</dbReference>
<dbReference type="HOGENOM" id="CLU_019602_1_0_7"/>
<dbReference type="AlphaFoldDB" id="I0EPT4"/>
<dbReference type="InterPro" id="IPR035906">
    <property type="entry name" value="MetI-like_sf"/>
</dbReference>
<evidence type="ECO:0000256" key="2">
    <source>
        <dbReference type="ARBA" id="ARBA00010072"/>
    </source>
</evidence>
<evidence type="ECO:0000256" key="7">
    <source>
        <dbReference type="ARBA" id="ARBA00022989"/>
    </source>
</evidence>
<dbReference type="PATRIC" id="fig|182217.3.peg.1802"/>
<evidence type="ECO:0000313" key="11">
    <source>
        <dbReference type="EMBL" id="AFI04953.1"/>
    </source>
</evidence>
<evidence type="ECO:0000256" key="9">
    <source>
        <dbReference type="RuleBase" id="RU363032"/>
    </source>
</evidence>
<keyword evidence="8 9" id="KW-0472">Membrane</keyword>
<organism evidence="11 12">
    <name type="scientific">Helicobacter cetorum (strain ATCC BAA-429 / MIT 00-7128)</name>
    <dbReference type="NCBI Taxonomy" id="182217"/>
    <lineage>
        <taxon>Bacteria</taxon>
        <taxon>Pseudomonadati</taxon>
        <taxon>Campylobacterota</taxon>
        <taxon>Epsilonproteobacteria</taxon>
        <taxon>Campylobacterales</taxon>
        <taxon>Helicobacteraceae</taxon>
        <taxon>Helicobacter</taxon>
    </lineage>
</organism>
<feature type="transmembrane region" description="Helical" evidence="9">
    <location>
        <begin position="189"/>
        <end position="210"/>
    </location>
</feature>
<evidence type="ECO:0000313" key="12">
    <source>
        <dbReference type="Proteomes" id="UP000005010"/>
    </source>
</evidence>
<evidence type="ECO:0000259" key="10">
    <source>
        <dbReference type="PROSITE" id="PS50928"/>
    </source>
</evidence>
<dbReference type="SUPFAM" id="SSF161098">
    <property type="entry name" value="MetI-like"/>
    <property type="match status" value="1"/>
</dbReference>
<keyword evidence="5 9" id="KW-0812">Transmembrane</keyword>
<evidence type="ECO:0000256" key="4">
    <source>
        <dbReference type="ARBA" id="ARBA00022475"/>
    </source>
</evidence>
<dbReference type="Pfam" id="PF00528">
    <property type="entry name" value="BPD_transp_1"/>
    <property type="match status" value="1"/>
</dbReference>
<sequence>MTLDWDFIGRFVPAFIKGLELTLSISLFGILLALVVGFLSAVILYFKPRFLTPLTHAYVEVARNTPLLIQLFFLYYGLNEIGLRLSAFSCAVIALGFLGGGYMAQSFLLGFKSLNPIQTQSALSLGFSRLQLMRYIILPQSLSVSMPSLTANVIFLLKETSVVGAIALTDIMFVAKDLIGIYYKTTESLLMLTLSYLVILLPLSILASFLENHFKKKLV</sequence>
<dbReference type="eggNOG" id="COG0765">
    <property type="taxonomic scope" value="Bacteria"/>
</dbReference>
<feature type="transmembrane region" description="Helical" evidence="9">
    <location>
        <begin position="162"/>
        <end position="183"/>
    </location>
</feature>
<protein>
    <submittedName>
        <fullName evidence="11">ABC transporter permease, amino-acid transporter GlnP1</fullName>
    </submittedName>
</protein>
<feature type="transmembrane region" description="Helical" evidence="9">
    <location>
        <begin position="85"/>
        <end position="104"/>
    </location>
</feature>
<evidence type="ECO:0000256" key="5">
    <source>
        <dbReference type="ARBA" id="ARBA00022692"/>
    </source>
</evidence>
<keyword evidence="12" id="KW-1185">Reference proteome</keyword>
<feature type="transmembrane region" description="Helical" evidence="9">
    <location>
        <begin position="21"/>
        <end position="46"/>
    </location>
</feature>
<proteinExistence type="inferred from homology"/>
<dbReference type="STRING" id="182217.HCW_08490"/>
<evidence type="ECO:0000256" key="3">
    <source>
        <dbReference type="ARBA" id="ARBA00022448"/>
    </source>
</evidence>
<keyword evidence="3 9" id="KW-0813">Transport</keyword>
<evidence type="ECO:0000256" key="8">
    <source>
        <dbReference type="ARBA" id="ARBA00023136"/>
    </source>
</evidence>
<dbReference type="GO" id="GO:0043190">
    <property type="term" value="C:ATP-binding cassette (ABC) transporter complex"/>
    <property type="evidence" value="ECO:0007669"/>
    <property type="project" value="InterPro"/>
</dbReference>
<dbReference type="InterPro" id="IPR000515">
    <property type="entry name" value="MetI-like"/>
</dbReference>
<dbReference type="CDD" id="cd06261">
    <property type="entry name" value="TM_PBP2"/>
    <property type="match status" value="1"/>
</dbReference>
<comment type="similarity">
    <text evidence="2">Belongs to the binding-protein-dependent transport system permease family. HisMQ subfamily.</text>
</comment>
<evidence type="ECO:0000256" key="1">
    <source>
        <dbReference type="ARBA" id="ARBA00004429"/>
    </source>
</evidence>
<keyword evidence="4" id="KW-1003">Cell membrane</keyword>
<dbReference type="NCBIfam" id="TIGR01726">
    <property type="entry name" value="HEQRo_perm_3TM"/>
    <property type="match status" value="1"/>
</dbReference>